<protein>
    <submittedName>
        <fullName evidence="2">GNAT family N-acetyltransferase</fullName>
    </submittedName>
</protein>
<gene>
    <name evidence="2" type="ORF">MUN87_12250</name>
</gene>
<dbReference type="Pfam" id="PF13302">
    <property type="entry name" value="Acetyltransf_3"/>
    <property type="match status" value="1"/>
</dbReference>
<dbReference type="RefSeq" id="WP_244740490.1">
    <property type="nucleotide sequence ID" value="NZ_CP095071.1"/>
</dbReference>
<dbReference type="Proteomes" id="UP000831537">
    <property type="component" value="Chromosome"/>
</dbReference>
<dbReference type="Gene3D" id="3.40.630.30">
    <property type="match status" value="1"/>
</dbReference>
<feature type="domain" description="N-acetyltransferase" evidence="1">
    <location>
        <begin position="14"/>
        <end position="176"/>
    </location>
</feature>
<accession>A0ABY4GH44</accession>
<dbReference type="SUPFAM" id="SSF55729">
    <property type="entry name" value="Acyl-CoA N-acyltransferases (Nat)"/>
    <property type="match status" value="1"/>
</dbReference>
<evidence type="ECO:0000259" key="1">
    <source>
        <dbReference type="PROSITE" id="PS51186"/>
    </source>
</evidence>
<evidence type="ECO:0000313" key="3">
    <source>
        <dbReference type="Proteomes" id="UP000831537"/>
    </source>
</evidence>
<name>A0ABY4GH44_9BACI</name>
<organism evidence="2 3">
    <name type="scientific">Gracilibacillus salinarum</name>
    <dbReference type="NCBI Taxonomy" id="2932255"/>
    <lineage>
        <taxon>Bacteria</taxon>
        <taxon>Bacillati</taxon>
        <taxon>Bacillota</taxon>
        <taxon>Bacilli</taxon>
        <taxon>Bacillales</taxon>
        <taxon>Bacillaceae</taxon>
        <taxon>Gracilibacillus</taxon>
    </lineage>
</organism>
<reference evidence="2 3" key="1">
    <citation type="submission" date="2022-04" db="EMBL/GenBank/DDBJ databases">
        <title>Gracilibacillus sp. isolated from saltern.</title>
        <authorList>
            <person name="Won M."/>
            <person name="Lee C.-M."/>
            <person name="Woen H.-Y."/>
            <person name="Kwon S.-W."/>
        </authorList>
    </citation>
    <scope>NUCLEOTIDE SEQUENCE [LARGE SCALE GENOMIC DNA]</scope>
    <source>
        <strain evidence="2 3">SSPM10-3</strain>
    </source>
</reference>
<proteinExistence type="predicted"/>
<dbReference type="PANTHER" id="PTHR43610:SF1">
    <property type="entry name" value="N-ACETYLTRANSFERASE DOMAIN-CONTAINING PROTEIN"/>
    <property type="match status" value="1"/>
</dbReference>
<dbReference type="PANTHER" id="PTHR43610">
    <property type="entry name" value="BLL6696 PROTEIN"/>
    <property type="match status" value="1"/>
</dbReference>
<dbReference type="InterPro" id="IPR016181">
    <property type="entry name" value="Acyl_CoA_acyltransferase"/>
</dbReference>
<dbReference type="EMBL" id="CP095071">
    <property type="protein sequence ID" value="UOQ83529.1"/>
    <property type="molecule type" value="Genomic_DNA"/>
</dbReference>
<dbReference type="PROSITE" id="PS51186">
    <property type="entry name" value="GNAT"/>
    <property type="match status" value="1"/>
</dbReference>
<keyword evidence="3" id="KW-1185">Reference proteome</keyword>
<evidence type="ECO:0000313" key="2">
    <source>
        <dbReference type="EMBL" id="UOQ83529.1"/>
    </source>
</evidence>
<dbReference type="InterPro" id="IPR000182">
    <property type="entry name" value="GNAT_dom"/>
</dbReference>
<sequence length="201" mass="23639">MKMETNIVLEGKYISLEPLEWKHKDVLFEALKSPEVWNYTWRNVRTIDDLERIVTDAVNKKKEKEQIPFVVKDKQTGKVIGTTRIGDIDFGNRNVEIGWTWLSPSVWKTKVNTECKLLLLQYCFEELQVIRVQFSVSGQNLRSQHALERIGAVKEGTFRKHRVKESGSIHDNIFYSIIDSEWESVKERVIALLEKRYGERR</sequence>